<evidence type="ECO:0000313" key="2">
    <source>
        <dbReference type="EMBL" id="MFC4739299.1"/>
    </source>
</evidence>
<feature type="chain" id="PRO_5047067830" evidence="1">
    <location>
        <begin position="26"/>
        <end position="125"/>
    </location>
</feature>
<dbReference type="RefSeq" id="WP_379738597.1">
    <property type="nucleotide sequence ID" value="NZ_JBHSGW010000003.1"/>
</dbReference>
<accession>A0ABV9P4Z0</accession>
<sequence>MKKLTIYKMLFLALIFSFISNKTFSQTIEQDPKIDALLKEKRKINTGITINDLYKIQIFNGKKDEALKTLNEFKGHFKEIDGTMIYNNPTFKVWVGSFKTRIEAENALLEIKKKYPLALLIKPNK</sequence>
<organism evidence="2 3">
    <name type="scientific">Flavobacterium ponti</name>
    <dbReference type="NCBI Taxonomy" id="665133"/>
    <lineage>
        <taxon>Bacteria</taxon>
        <taxon>Pseudomonadati</taxon>
        <taxon>Bacteroidota</taxon>
        <taxon>Flavobacteriia</taxon>
        <taxon>Flavobacteriales</taxon>
        <taxon>Flavobacteriaceae</taxon>
        <taxon>Flavobacterium</taxon>
    </lineage>
</organism>
<dbReference type="InterPro" id="IPR036680">
    <property type="entry name" value="SPOR-like_sf"/>
</dbReference>
<proteinExistence type="predicted"/>
<reference evidence="3" key="1">
    <citation type="journal article" date="2019" name="Int. J. Syst. Evol. Microbiol.">
        <title>The Global Catalogue of Microorganisms (GCM) 10K type strain sequencing project: providing services to taxonomists for standard genome sequencing and annotation.</title>
        <authorList>
            <consortium name="The Broad Institute Genomics Platform"/>
            <consortium name="The Broad Institute Genome Sequencing Center for Infectious Disease"/>
            <person name="Wu L."/>
            <person name="Ma J."/>
        </authorList>
    </citation>
    <scope>NUCLEOTIDE SEQUENCE [LARGE SCALE GENOMIC DNA]</scope>
    <source>
        <strain evidence="3">CCUG 50349</strain>
    </source>
</reference>
<dbReference type="Proteomes" id="UP001595885">
    <property type="component" value="Unassembled WGS sequence"/>
</dbReference>
<comment type="caution">
    <text evidence="2">The sequence shown here is derived from an EMBL/GenBank/DDBJ whole genome shotgun (WGS) entry which is preliminary data.</text>
</comment>
<evidence type="ECO:0000313" key="3">
    <source>
        <dbReference type="Proteomes" id="UP001595885"/>
    </source>
</evidence>
<dbReference type="EMBL" id="JBHSGW010000003">
    <property type="protein sequence ID" value="MFC4739299.1"/>
    <property type="molecule type" value="Genomic_DNA"/>
</dbReference>
<dbReference type="Gene3D" id="3.30.70.1070">
    <property type="entry name" value="Sporulation related repeat"/>
    <property type="match status" value="1"/>
</dbReference>
<gene>
    <name evidence="2" type="ORF">ACFO3U_04770</name>
</gene>
<evidence type="ECO:0000256" key="1">
    <source>
        <dbReference type="SAM" id="SignalP"/>
    </source>
</evidence>
<keyword evidence="1" id="KW-0732">Signal</keyword>
<protein>
    <submittedName>
        <fullName evidence="2">SPOR domain-containing protein</fullName>
    </submittedName>
</protein>
<keyword evidence="3" id="KW-1185">Reference proteome</keyword>
<name>A0ABV9P4Z0_9FLAO</name>
<feature type="signal peptide" evidence="1">
    <location>
        <begin position="1"/>
        <end position="25"/>
    </location>
</feature>